<dbReference type="OrthoDB" id="2084070at2"/>
<organism evidence="1 2">
    <name type="scientific">Sporomusa termitida</name>
    <dbReference type="NCBI Taxonomy" id="2377"/>
    <lineage>
        <taxon>Bacteria</taxon>
        <taxon>Bacillati</taxon>
        <taxon>Bacillota</taxon>
        <taxon>Negativicutes</taxon>
        <taxon>Selenomonadales</taxon>
        <taxon>Sporomusaceae</taxon>
        <taxon>Sporomusa</taxon>
    </lineage>
</organism>
<protein>
    <submittedName>
        <fullName evidence="1">Uncharacterized protein</fullName>
    </submittedName>
</protein>
<dbReference type="EMBL" id="CP036259">
    <property type="protein sequence ID" value="QDR83228.1"/>
    <property type="molecule type" value="Genomic_DNA"/>
</dbReference>
<dbReference type="RefSeq" id="WP_144352531.1">
    <property type="nucleotide sequence ID" value="NZ_CP036259.1"/>
</dbReference>
<dbReference type="AlphaFoldDB" id="A0A517E0X3"/>
<accession>A0A517E0X3</accession>
<evidence type="ECO:0000313" key="2">
    <source>
        <dbReference type="Proteomes" id="UP000320776"/>
    </source>
</evidence>
<evidence type="ECO:0000313" key="1">
    <source>
        <dbReference type="EMBL" id="QDR83228.1"/>
    </source>
</evidence>
<name>A0A517E0X3_9FIRM</name>
<dbReference type="KEGG" id="sted:SPTER_47090"/>
<keyword evidence="2" id="KW-1185">Reference proteome</keyword>
<dbReference type="Proteomes" id="UP000320776">
    <property type="component" value="Chromosome"/>
</dbReference>
<reference evidence="1 2" key="1">
    <citation type="submission" date="2019-02" db="EMBL/GenBank/DDBJ databases">
        <title>Closed genome of Sporomusa termitida DSM 4440.</title>
        <authorList>
            <person name="Poehlein A."/>
            <person name="Daniel R."/>
        </authorList>
    </citation>
    <scope>NUCLEOTIDE SEQUENCE [LARGE SCALE GENOMIC DNA]</scope>
    <source>
        <strain evidence="1 2">DSM 4440</strain>
    </source>
</reference>
<sequence length="90" mass="10423">MEELLKQILVRLDGIEKEVISIKSDMATKADLTRLETKMEQYGEVQQKDVYHLLELTSKKVDSIHEDLKSLAEVTGEHEMKIRSLSRRPV</sequence>
<proteinExistence type="predicted"/>
<gene>
    <name evidence="1" type="ORF">SPTER_47090</name>
</gene>